<evidence type="ECO:0000313" key="3">
    <source>
        <dbReference type="EMBL" id="KAL0193086.1"/>
    </source>
</evidence>
<sequence length="50" mass="5786">MYGPNGYNKNLYKAKEEDYEGLYYHENNLVSGSLEALIEHLVPTVAYYPD</sequence>
<gene>
    <name evidence="3" type="ORF">M9458_011382</name>
</gene>
<protein>
    <recommendedName>
        <fullName evidence="2">N-terminal Ras-GEF domain-containing protein</fullName>
    </recommendedName>
</protein>
<accession>A0ABD0R3V2</accession>
<feature type="domain" description="N-terminal Ras-GEF" evidence="2">
    <location>
        <begin position="25"/>
        <end position="50"/>
    </location>
</feature>
<dbReference type="EMBL" id="JAMKFB020000005">
    <property type="protein sequence ID" value="KAL0193086.1"/>
    <property type="molecule type" value="Genomic_DNA"/>
</dbReference>
<reference evidence="3 4" key="1">
    <citation type="submission" date="2024-05" db="EMBL/GenBank/DDBJ databases">
        <title>Genome sequencing and assembly of Indian major carp, Cirrhinus mrigala (Hamilton, 1822).</title>
        <authorList>
            <person name="Mohindra V."/>
            <person name="Chowdhury L.M."/>
            <person name="Lal K."/>
            <person name="Jena J.K."/>
        </authorList>
    </citation>
    <scope>NUCLEOTIDE SEQUENCE [LARGE SCALE GENOMIC DNA]</scope>
    <source>
        <strain evidence="3">CM1030</strain>
        <tissue evidence="3">Blood</tissue>
    </source>
</reference>
<organism evidence="3 4">
    <name type="scientific">Cirrhinus mrigala</name>
    <name type="common">Mrigala</name>
    <dbReference type="NCBI Taxonomy" id="683832"/>
    <lineage>
        <taxon>Eukaryota</taxon>
        <taxon>Metazoa</taxon>
        <taxon>Chordata</taxon>
        <taxon>Craniata</taxon>
        <taxon>Vertebrata</taxon>
        <taxon>Euteleostomi</taxon>
        <taxon>Actinopterygii</taxon>
        <taxon>Neopterygii</taxon>
        <taxon>Teleostei</taxon>
        <taxon>Ostariophysi</taxon>
        <taxon>Cypriniformes</taxon>
        <taxon>Cyprinidae</taxon>
        <taxon>Labeoninae</taxon>
        <taxon>Labeonini</taxon>
        <taxon>Cirrhinus</taxon>
    </lineage>
</organism>
<keyword evidence="4" id="KW-1185">Reference proteome</keyword>
<comment type="caution">
    <text evidence="3">The sequence shown here is derived from an EMBL/GenBank/DDBJ whole genome shotgun (WGS) entry which is preliminary data.</text>
</comment>
<dbReference type="AlphaFoldDB" id="A0ABD0R3V2"/>
<feature type="non-terminal residue" evidence="3">
    <location>
        <position position="50"/>
    </location>
</feature>
<dbReference type="GO" id="GO:0005085">
    <property type="term" value="F:guanyl-nucleotide exchange factor activity"/>
    <property type="evidence" value="ECO:0007669"/>
    <property type="project" value="UniProtKB-KW"/>
</dbReference>
<evidence type="ECO:0000256" key="1">
    <source>
        <dbReference type="PROSITE-ProRule" id="PRU00135"/>
    </source>
</evidence>
<dbReference type="Proteomes" id="UP001529510">
    <property type="component" value="Unassembled WGS sequence"/>
</dbReference>
<evidence type="ECO:0000259" key="2">
    <source>
        <dbReference type="PROSITE" id="PS50212"/>
    </source>
</evidence>
<evidence type="ECO:0000313" key="4">
    <source>
        <dbReference type="Proteomes" id="UP001529510"/>
    </source>
</evidence>
<dbReference type="InterPro" id="IPR000651">
    <property type="entry name" value="Ras-like_Gua-exchang_fac_N"/>
</dbReference>
<proteinExistence type="predicted"/>
<keyword evidence="1" id="KW-0344">Guanine-nucleotide releasing factor</keyword>
<dbReference type="PROSITE" id="PS50212">
    <property type="entry name" value="RASGEF_NTER"/>
    <property type="match status" value="1"/>
</dbReference>
<name>A0ABD0R3V2_CIRMR</name>